<dbReference type="EMBL" id="CP023777">
    <property type="protein sequence ID" value="ATL47889.1"/>
    <property type="molecule type" value="Genomic_DNA"/>
</dbReference>
<name>A0A291QV23_9BACT</name>
<dbReference type="OrthoDB" id="645134at2"/>
<protein>
    <submittedName>
        <fullName evidence="2">Uncharacterized protein</fullName>
    </submittedName>
</protein>
<feature type="transmembrane region" description="Helical" evidence="1">
    <location>
        <begin position="94"/>
        <end position="113"/>
    </location>
</feature>
<organism evidence="2 3">
    <name type="scientific">Chitinophaga caeni</name>
    <dbReference type="NCBI Taxonomy" id="2029983"/>
    <lineage>
        <taxon>Bacteria</taxon>
        <taxon>Pseudomonadati</taxon>
        <taxon>Bacteroidota</taxon>
        <taxon>Chitinophagia</taxon>
        <taxon>Chitinophagales</taxon>
        <taxon>Chitinophagaceae</taxon>
        <taxon>Chitinophaga</taxon>
    </lineage>
</organism>
<feature type="transmembrane region" description="Helical" evidence="1">
    <location>
        <begin position="119"/>
        <end position="136"/>
    </location>
</feature>
<evidence type="ECO:0000313" key="3">
    <source>
        <dbReference type="Proteomes" id="UP000220133"/>
    </source>
</evidence>
<reference evidence="2 3" key="1">
    <citation type="submission" date="2017-10" db="EMBL/GenBank/DDBJ databases">
        <title>Paenichitinophaga pekingensis gen. nov., sp. nov., isolated from activated sludge.</title>
        <authorList>
            <person name="Jin D."/>
            <person name="Kong X."/>
            <person name="Deng Y."/>
            <person name="Bai Z."/>
        </authorList>
    </citation>
    <scope>NUCLEOTIDE SEQUENCE [LARGE SCALE GENOMIC DNA]</scope>
    <source>
        <strain evidence="2 3">13</strain>
    </source>
</reference>
<dbReference type="KEGG" id="cbae:COR50_12335"/>
<feature type="transmembrane region" description="Helical" evidence="1">
    <location>
        <begin position="69"/>
        <end position="87"/>
    </location>
</feature>
<evidence type="ECO:0000313" key="2">
    <source>
        <dbReference type="EMBL" id="ATL47889.1"/>
    </source>
</evidence>
<feature type="transmembrane region" description="Helical" evidence="1">
    <location>
        <begin position="143"/>
        <end position="162"/>
    </location>
</feature>
<dbReference type="Proteomes" id="UP000220133">
    <property type="component" value="Chromosome"/>
</dbReference>
<gene>
    <name evidence="2" type="ORF">COR50_12335</name>
</gene>
<dbReference type="RefSeq" id="WP_098194266.1">
    <property type="nucleotide sequence ID" value="NZ_CP023777.1"/>
</dbReference>
<feature type="transmembrane region" description="Helical" evidence="1">
    <location>
        <begin position="182"/>
        <end position="201"/>
    </location>
</feature>
<keyword evidence="1" id="KW-0812">Transmembrane</keyword>
<keyword evidence="1" id="KW-1133">Transmembrane helix</keyword>
<keyword evidence="3" id="KW-1185">Reference proteome</keyword>
<feature type="transmembrane region" description="Helical" evidence="1">
    <location>
        <begin position="43"/>
        <end position="63"/>
    </location>
</feature>
<sequence>MLALLKRLRSFAYNSYTTAEQRALKSYMFLGANAYELAKAKLLFDYIFFVLLTSITIFILVIARQDYYNLINCSFFTAIFFGCFISLHIGKKLVHIGMLTAYNTVLYTVAASIINNLDIGPMFTVPMLLGILLAHITNPGKHTFILVGIVFLYLSAVSYAEFKGISLNLTRLEDSQVINNARPFFSAVYILLLLRVFGLHYRDVIILSQQESTEHQKQFSALVNQNLIKQFIIVKGLSRSGKSKYLDGTMELDECFTEIERQCDSAIQYLDHQGYDDPGHNQHTS</sequence>
<proteinExistence type="predicted"/>
<evidence type="ECO:0000256" key="1">
    <source>
        <dbReference type="SAM" id="Phobius"/>
    </source>
</evidence>
<keyword evidence="1" id="KW-0472">Membrane</keyword>
<accession>A0A291QV23</accession>
<dbReference type="AlphaFoldDB" id="A0A291QV23"/>